<evidence type="ECO:0000256" key="7">
    <source>
        <dbReference type="ARBA" id="ARBA00023055"/>
    </source>
</evidence>
<keyword evidence="10" id="KW-0539">Nucleus</keyword>
<dbReference type="AlphaFoldDB" id="A0A0F4Z6B0"/>
<keyword evidence="5 11" id="KW-0256">Endoplasmic reticulum</keyword>
<evidence type="ECO:0000256" key="11">
    <source>
        <dbReference type="RuleBase" id="RU368065"/>
    </source>
</evidence>
<feature type="compositionally biased region" description="Low complexity" evidence="13">
    <location>
        <begin position="162"/>
        <end position="178"/>
    </location>
</feature>
<evidence type="ECO:0000313" key="15">
    <source>
        <dbReference type="EMBL" id="KKA25865.1"/>
    </source>
</evidence>
<feature type="coiled-coil region" evidence="12">
    <location>
        <begin position="528"/>
        <end position="569"/>
    </location>
</feature>
<dbReference type="GO" id="GO:0032366">
    <property type="term" value="P:intracellular sterol transport"/>
    <property type="evidence" value="ECO:0007669"/>
    <property type="project" value="UniProtKB-UniRule"/>
</dbReference>
<evidence type="ECO:0000259" key="14">
    <source>
        <dbReference type="SMART" id="SM00906"/>
    </source>
</evidence>
<evidence type="ECO:0000256" key="9">
    <source>
        <dbReference type="ARBA" id="ARBA00023136"/>
    </source>
</evidence>
<keyword evidence="9" id="KW-0472">Membrane</keyword>
<gene>
    <name evidence="15" type="ORF">T310_0068</name>
</gene>
<dbReference type="Pfam" id="PF04161">
    <property type="entry name" value="Arv1"/>
    <property type="match status" value="1"/>
</dbReference>
<comment type="function">
    <text evidence="11">Regulates also the sphingolipid metabolism.</text>
</comment>
<dbReference type="GO" id="GO:0016125">
    <property type="term" value="P:sterol metabolic process"/>
    <property type="evidence" value="ECO:0007669"/>
    <property type="project" value="UniProtKB-UniRule"/>
</dbReference>
<dbReference type="EMBL" id="LASV01000007">
    <property type="protein sequence ID" value="KKA25865.1"/>
    <property type="molecule type" value="Genomic_DNA"/>
</dbReference>
<evidence type="ECO:0000256" key="6">
    <source>
        <dbReference type="ARBA" id="ARBA00022989"/>
    </source>
</evidence>
<dbReference type="GO" id="GO:0008270">
    <property type="term" value="F:zinc ion binding"/>
    <property type="evidence" value="ECO:0007669"/>
    <property type="project" value="InterPro"/>
</dbReference>
<proteinExistence type="inferred from homology"/>
<keyword evidence="8 11" id="KW-0443">Lipid metabolism</keyword>
<comment type="caution">
    <text evidence="15">The sequence shown here is derived from an EMBL/GenBank/DDBJ whole genome shotgun (WGS) entry which is preliminary data.</text>
</comment>
<keyword evidence="6" id="KW-1133">Transmembrane helix</keyword>
<evidence type="ECO:0000256" key="3">
    <source>
        <dbReference type="ARBA" id="ARBA00022448"/>
    </source>
</evidence>
<keyword evidence="11" id="KW-0746">Sphingolipid metabolism</keyword>
<comment type="similarity">
    <text evidence="2 11">Belongs to the ARV1 family.</text>
</comment>
<comment type="subcellular location">
    <subcellularLocation>
        <location evidence="1 11">Endoplasmic reticulum membrane</location>
        <topology evidence="1 11">Multi-pass membrane protein</topology>
    </subcellularLocation>
    <subcellularLocation>
        <location evidence="11">Golgi apparatus membrane</location>
        <topology evidence="11">Multi-pass membrane protein</topology>
    </subcellularLocation>
</comment>
<dbReference type="OrthoDB" id="2192830at2759"/>
<dbReference type="GO" id="GO:0005789">
    <property type="term" value="C:endoplasmic reticulum membrane"/>
    <property type="evidence" value="ECO:0007669"/>
    <property type="project" value="UniProtKB-SubCell"/>
</dbReference>
<organism evidence="15 16">
    <name type="scientific">Rasamsonia emersonii (strain ATCC 16479 / CBS 393.64 / IMI 116815)</name>
    <dbReference type="NCBI Taxonomy" id="1408163"/>
    <lineage>
        <taxon>Eukaryota</taxon>
        <taxon>Fungi</taxon>
        <taxon>Dikarya</taxon>
        <taxon>Ascomycota</taxon>
        <taxon>Pezizomycotina</taxon>
        <taxon>Eurotiomycetes</taxon>
        <taxon>Eurotiomycetidae</taxon>
        <taxon>Eurotiales</taxon>
        <taxon>Trichocomaceae</taxon>
        <taxon>Rasamsonia</taxon>
    </lineage>
</organism>
<dbReference type="RefSeq" id="XP_013332477.1">
    <property type="nucleotide sequence ID" value="XM_013477023.1"/>
</dbReference>
<keyword evidence="3 11" id="KW-0813">Transport</keyword>
<protein>
    <recommendedName>
        <fullName evidence="11">Protein ARV</fullName>
    </recommendedName>
</protein>
<evidence type="ECO:0000256" key="13">
    <source>
        <dbReference type="SAM" id="MobiDB-lite"/>
    </source>
</evidence>
<evidence type="ECO:0000256" key="10">
    <source>
        <dbReference type="ARBA" id="ARBA00023242"/>
    </source>
</evidence>
<evidence type="ECO:0000256" key="8">
    <source>
        <dbReference type="ARBA" id="ARBA00023098"/>
    </source>
</evidence>
<dbReference type="PANTHER" id="PTHR14467:SF0">
    <property type="entry name" value="PROTEIN ARV1"/>
    <property type="match status" value="1"/>
</dbReference>
<feature type="domain" description="Xylanolytic transcriptional activator regulatory" evidence="14">
    <location>
        <begin position="839"/>
        <end position="912"/>
    </location>
</feature>
<dbReference type="Proteomes" id="UP000053958">
    <property type="component" value="Unassembled WGS sequence"/>
</dbReference>
<dbReference type="GO" id="GO:0006665">
    <property type="term" value="P:sphingolipid metabolic process"/>
    <property type="evidence" value="ECO:0007669"/>
    <property type="project" value="UniProtKB-UniRule"/>
</dbReference>
<reference evidence="15 16" key="1">
    <citation type="submission" date="2015-04" db="EMBL/GenBank/DDBJ databases">
        <authorList>
            <person name="Heijne W.H."/>
            <person name="Fedorova N.D."/>
            <person name="Nierman W.C."/>
            <person name="Vollebregt A.W."/>
            <person name="Zhao Z."/>
            <person name="Wu L."/>
            <person name="Kumar M."/>
            <person name="Stam H."/>
            <person name="van den Berg M.A."/>
            <person name="Pel H.J."/>
        </authorList>
    </citation>
    <scope>NUCLEOTIDE SEQUENCE [LARGE SCALE GENOMIC DNA]</scope>
    <source>
        <strain evidence="15 16">CBS 393.64</strain>
    </source>
</reference>
<keyword evidence="4" id="KW-0812">Transmembrane</keyword>
<dbReference type="GeneID" id="25312132"/>
<dbReference type="InterPro" id="IPR007219">
    <property type="entry name" value="XnlR_reg_dom"/>
</dbReference>
<dbReference type="CDD" id="cd12148">
    <property type="entry name" value="fungal_TF_MHR"/>
    <property type="match status" value="1"/>
</dbReference>
<dbReference type="STRING" id="1408163.A0A0F4Z6B0"/>
<dbReference type="Pfam" id="PF04082">
    <property type="entry name" value="Fungal_trans"/>
    <property type="match status" value="1"/>
</dbReference>
<dbReference type="InterPro" id="IPR007290">
    <property type="entry name" value="Arv1"/>
</dbReference>
<dbReference type="GO" id="GO:0003677">
    <property type="term" value="F:DNA binding"/>
    <property type="evidence" value="ECO:0007669"/>
    <property type="project" value="InterPro"/>
</dbReference>
<feature type="compositionally biased region" description="Pro residues" evidence="13">
    <location>
        <begin position="213"/>
        <end position="224"/>
    </location>
</feature>
<dbReference type="GO" id="GO:0000139">
    <property type="term" value="C:Golgi membrane"/>
    <property type="evidence" value="ECO:0007669"/>
    <property type="project" value="UniProtKB-SubCell"/>
</dbReference>
<sequence>MPICIECSYPVSHLYTSYSKADDHSLGKGVRLTQCPRCKRFADKYVEHDYVVLFIDLVLIKPQVYRHLLFNRLGRDDNKFDRSIIRLGVLLLLFDVYLTWARIEKSSSLSSTPLSTAPIVVQYLFFLTLNGLATLAHHLTVRLLASILVPRPAQSPATGDASTETGPSTPSTPVASTSNHNTATPSVATNSTSSDIQQRQPPPVPGNNNTPSPSCPPSNTPPLGPGQGPLRRASTAPTQVQPLPPPSPASPNAISTALFVSSCPKLFPILLVIWGSKESEVPEGGSSMADSPAATMLHKTMTATAVSSLSTSPTSAVSSLPTALATAASSAATATATASSVPTFSLSQLFSFASASFNVDSIPSFLSLGAANTNLVLLNNIEALYILLDCGYLRAVALAVAGQAARWGVEKLILGLNLPSGLFDSHLPRSFFVYDQSLLLAMASVPDTAPGGITLPGGIQLQQSAQVCFNAEKYLVNSDRCRHAASVLQQMWIALSRFDCNGEQNLEGKRGCSQASEGTAAYCGCSYVEPTQEIIAALSQKVESLQEELRASQEREEQLRTELRNAREAEHSQHVRVPATVQVPCPPYADPDPGGKSTHTLPQNLVRTSQESLGPLLGHVGRLVQDACGVGRFAGAPTGAHFVLSVQEQFQETFSSNMDFPEWMFRLHLLPPFDACRVGLRSSKCIQVPAVQNFWPAAGSDQIDGSFILANPRDHYHAQAEAYFQTWGRFYPILSVNQFYDSLNRILSLVQDGKPLCDADIPFLFQLYAVITLNVITNEKMRSSRARRGDMPSPNAGVQYQELLCHLSSMVSARGDLTCLQGLVLYLLCLQLISHHSLAVQTNGMVVKLAQSLGLHRHSRRFKHSPSESDLRRRIWWCVFILDVYTSMYHGLPRSIKSADVDVDLTMDVDFHDISIQHLPSPLTGEMTNSGWFLHHIQIAQILSRCLDQLYTTTQRRGGVEKIAQLESELQLWKRNLPPESLNVLDDHAPLYTVFKDDPLDASGLQPGQSFISAWLLLLGELTTLLIHRCALTFDRTEPQFMTSLRSSTVAATRILRILHRAREIPLIFWLWPLGLHVIAQSALLVLYACWLDIRPPSIGSELMAPPAPRTELTRISGLDPRTTALETLIRTTCDILALHSATELSRNRPEQEGLARDNYSAQTAEFLQYLLRRTLEMKGTYS</sequence>
<dbReference type="PANTHER" id="PTHR14467">
    <property type="entry name" value="ARV1"/>
    <property type="match status" value="1"/>
</dbReference>
<evidence type="ECO:0000256" key="2">
    <source>
        <dbReference type="ARBA" id="ARBA00009187"/>
    </source>
</evidence>
<name>A0A0F4Z6B0_RASE3</name>
<evidence type="ECO:0000256" key="4">
    <source>
        <dbReference type="ARBA" id="ARBA00022692"/>
    </source>
</evidence>
<feature type="compositionally biased region" description="Polar residues" evidence="13">
    <location>
        <begin position="179"/>
        <end position="199"/>
    </location>
</feature>
<keyword evidence="11" id="KW-0333">Golgi apparatus</keyword>
<keyword evidence="7 11" id="KW-0445">Lipid transport</keyword>
<dbReference type="GO" id="GO:0032541">
    <property type="term" value="C:cortical endoplasmic reticulum"/>
    <property type="evidence" value="ECO:0007669"/>
    <property type="project" value="TreeGrafter"/>
</dbReference>
<keyword evidence="12" id="KW-0175">Coiled coil</keyword>
<evidence type="ECO:0000313" key="16">
    <source>
        <dbReference type="Proteomes" id="UP000053958"/>
    </source>
</evidence>
<evidence type="ECO:0000256" key="5">
    <source>
        <dbReference type="ARBA" id="ARBA00022824"/>
    </source>
</evidence>
<accession>A0A0F4Z6B0</accession>
<feature type="region of interest" description="Disordered" evidence="13">
    <location>
        <begin position="152"/>
        <end position="249"/>
    </location>
</feature>
<dbReference type="SMART" id="SM00906">
    <property type="entry name" value="Fungal_trans"/>
    <property type="match status" value="1"/>
</dbReference>
<evidence type="ECO:0000256" key="1">
    <source>
        <dbReference type="ARBA" id="ARBA00004477"/>
    </source>
</evidence>
<comment type="function">
    <text evidence="11">Mediator of sterol homeostasis involved in sterol uptake, trafficking and distribution into membranes.</text>
</comment>
<keyword evidence="16" id="KW-1185">Reference proteome</keyword>
<dbReference type="GO" id="GO:0097036">
    <property type="term" value="P:regulation of plasma membrane sterol distribution"/>
    <property type="evidence" value="ECO:0007669"/>
    <property type="project" value="UniProtKB-UniRule"/>
</dbReference>
<dbReference type="GO" id="GO:0006351">
    <property type="term" value="P:DNA-templated transcription"/>
    <property type="evidence" value="ECO:0007669"/>
    <property type="project" value="InterPro"/>
</dbReference>
<evidence type="ECO:0000256" key="12">
    <source>
        <dbReference type="SAM" id="Coils"/>
    </source>
</evidence>